<gene>
    <name evidence="1" type="ORF">E9232_001695</name>
</gene>
<protein>
    <submittedName>
        <fullName evidence="1">Uncharacterized protein</fullName>
    </submittedName>
</protein>
<comment type="caution">
    <text evidence="1">The sequence shown here is derived from an EMBL/GenBank/DDBJ whole genome shotgun (WGS) entry which is preliminary data.</text>
</comment>
<dbReference type="RefSeq" id="WP_309793353.1">
    <property type="nucleotide sequence ID" value="NZ_JAVDPW010000003.1"/>
</dbReference>
<proteinExistence type="predicted"/>
<evidence type="ECO:0000313" key="2">
    <source>
        <dbReference type="Proteomes" id="UP001262410"/>
    </source>
</evidence>
<dbReference type="Proteomes" id="UP001262410">
    <property type="component" value="Unassembled WGS sequence"/>
</dbReference>
<keyword evidence="2" id="KW-1185">Reference proteome</keyword>
<reference evidence="1 2" key="1">
    <citation type="submission" date="2023-07" db="EMBL/GenBank/DDBJ databases">
        <title>Sorghum-associated microbial communities from plants grown in Nebraska, USA.</title>
        <authorList>
            <person name="Schachtman D."/>
        </authorList>
    </citation>
    <scope>NUCLEOTIDE SEQUENCE [LARGE SCALE GENOMIC DNA]</scope>
    <source>
        <strain evidence="1 2">584</strain>
    </source>
</reference>
<evidence type="ECO:0000313" key="1">
    <source>
        <dbReference type="EMBL" id="MDR6289180.1"/>
    </source>
</evidence>
<name>A0ABU1JKN7_9PROT</name>
<dbReference type="EMBL" id="JAVDPW010000003">
    <property type="protein sequence ID" value="MDR6289180.1"/>
    <property type="molecule type" value="Genomic_DNA"/>
</dbReference>
<accession>A0ABU1JKN7</accession>
<organism evidence="1 2">
    <name type="scientific">Inquilinus ginsengisoli</name>
    <dbReference type="NCBI Taxonomy" id="363840"/>
    <lineage>
        <taxon>Bacteria</taxon>
        <taxon>Pseudomonadati</taxon>
        <taxon>Pseudomonadota</taxon>
        <taxon>Alphaproteobacteria</taxon>
        <taxon>Rhodospirillales</taxon>
        <taxon>Rhodospirillaceae</taxon>
        <taxon>Inquilinus</taxon>
    </lineage>
</organism>
<sequence length="393" mass="41266">MADPKNFVDLQAGFYNALAQGLGYSPSDPFQVIQPSPPLTGGNLGDELLWNYLNNLPPASLTQNTSVSGGNQFLANYQGVMSALQSAPNNFQSTIGEACFEAYQKALAAGDVKPGPMNFRNWALYNGTCSGVAVSGASALAAAMLDPVFAAQMNVLPYKPAGTENVDFVPGYQKMLALLKKAPSRSFSVSAGDWSTNVSSTWTGGSNSGFFGLWGGSSSTSTLSEKFASGGVSLTASFQHVLPFNATPGDWYSSSAFGLAYNSPGAAPWNPANPINWDKTFGPQGNMQRFASNLLIADQMEIVVSSAASYSTNEQTEIKQNSSAGMWPFYSSGGSSSSSTTVTFKATGEMEVKITSEAGAPVVIGCTVLSAEVYLGHEAQAAKALARTYYPRT</sequence>